<dbReference type="PROSITE" id="PS51257">
    <property type="entry name" value="PROKAR_LIPOPROTEIN"/>
    <property type="match status" value="1"/>
</dbReference>
<dbReference type="EMBL" id="FUYZ01000007">
    <property type="protein sequence ID" value="SKB98131.1"/>
    <property type="molecule type" value="Genomic_DNA"/>
</dbReference>
<keyword evidence="1" id="KW-0732">Signal</keyword>
<organism evidence="2 3">
    <name type="scientific">Soonwooa buanensis</name>
    <dbReference type="NCBI Taxonomy" id="619805"/>
    <lineage>
        <taxon>Bacteria</taxon>
        <taxon>Pseudomonadati</taxon>
        <taxon>Bacteroidota</taxon>
        <taxon>Flavobacteriia</taxon>
        <taxon>Flavobacteriales</taxon>
        <taxon>Weeksellaceae</taxon>
        <taxon>Chryseobacterium group</taxon>
        <taxon>Soonwooa</taxon>
    </lineage>
</organism>
<dbReference type="AlphaFoldDB" id="A0A1T5FPS5"/>
<evidence type="ECO:0000313" key="2">
    <source>
        <dbReference type="EMBL" id="SKB98131.1"/>
    </source>
</evidence>
<evidence type="ECO:0000313" key="3">
    <source>
        <dbReference type="Proteomes" id="UP000191112"/>
    </source>
</evidence>
<evidence type="ECO:0000256" key="1">
    <source>
        <dbReference type="SAM" id="SignalP"/>
    </source>
</evidence>
<sequence>MKNILSVRTLSTLFLLAFISLSIVSCSRDNDFEADDLPQEELTNIVLHVKNLTTNNVQDYNYSVGSGAAPAIKLEDGKSYEVTAQFMNGSEDVTSEIEMAKDEHFMIFNFPKSDIQLERLDAPNKKGVRVGLKTKWTVVKAAKDSSPKLIMTLIHEPASANENLNGTAWGSVTGGETDAEASFGITN</sequence>
<gene>
    <name evidence="2" type="ORF">SAMN05660477_02199</name>
</gene>
<feature type="signal peptide" evidence="1">
    <location>
        <begin position="1"/>
        <end position="27"/>
    </location>
</feature>
<dbReference type="Proteomes" id="UP000191112">
    <property type="component" value="Unassembled WGS sequence"/>
</dbReference>
<dbReference type="OrthoDB" id="1452588at2"/>
<feature type="chain" id="PRO_5012233793" evidence="1">
    <location>
        <begin position="28"/>
        <end position="187"/>
    </location>
</feature>
<dbReference type="STRING" id="619805.SAMN05660477_02199"/>
<keyword evidence="3" id="KW-1185">Reference proteome</keyword>
<dbReference type="RefSeq" id="WP_079667467.1">
    <property type="nucleotide sequence ID" value="NZ_FUYZ01000007.1"/>
</dbReference>
<accession>A0A1T5FPS5</accession>
<proteinExistence type="predicted"/>
<protein>
    <submittedName>
        <fullName evidence="2">Uncharacterized protein</fullName>
    </submittedName>
</protein>
<reference evidence="2 3" key="1">
    <citation type="submission" date="2017-02" db="EMBL/GenBank/DDBJ databases">
        <authorList>
            <person name="Peterson S.W."/>
        </authorList>
    </citation>
    <scope>NUCLEOTIDE SEQUENCE [LARGE SCALE GENOMIC DNA]</scope>
    <source>
        <strain evidence="2 3">DSM 22323</strain>
    </source>
</reference>
<name>A0A1T5FPS5_9FLAO</name>